<dbReference type="Proteomes" id="UP000824238">
    <property type="component" value="Unassembled WGS sequence"/>
</dbReference>
<evidence type="ECO:0000313" key="4">
    <source>
        <dbReference type="EMBL" id="HIR54644.1"/>
    </source>
</evidence>
<evidence type="ECO:0000256" key="1">
    <source>
        <dbReference type="ARBA" id="ARBA00001966"/>
    </source>
</evidence>
<dbReference type="GO" id="GO:0051536">
    <property type="term" value="F:iron-sulfur cluster binding"/>
    <property type="evidence" value="ECO:0007669"/>
    <property type="project" value="UniProtKB-KW"/>
</dbReference>
<name>A0A9D1DKK7_9FIRM</name>
<protein>
    <submittedName>
        <fullName evidence="4">2-hydroxyacyl-CoA dehydratase</fullName>
    </submittedName>
</protein>
<gene>
    <name evidence="4" type="ORF">IAD36_03450</name>
</gene>
<reference evidence="4" key="1">
    <citation type="submission" date="2020-10" db="EMBL/GenBank/DDBJ databases">
        <authorList>
            <person name="Gilroy R."/>
        </authorList>
    </citation>
    <scope>NUCLEOTIDE SEQUENCE</scope>
    <source>
        <strain evidence="4">ChiGjej3B3-7149</strain>
    </source>
</reference>
<dbReference type="PANTHER" id="PTHR30548:SF1">
    <property type="entry name" value="DEHYDRATASE SUBUNIT MJ0007-RELATED"/>
    <property type="match status" value="1"/>
</dbReference>
<dbReference type="EMBL" id="DVHH01000085">
    <property type="protein sequence ID" value="HIR54644.1"/>
    <property type="molecule type" value="Genomic_DNA"/>
</dbReference>
<accession>A0A9D1DKK7</accession>
<evidence type="ECO:0000256" key="2">
    <source>
        <dbReference type="ARBA" id="ARBA00005806"/>
    </source>
</evidence>
<dbReference type="InterPro" id="IPR010327">
    <property type="entry name" value="FldB/FldC_alpha/beta"/>
</dbReference>
<comment type="caution">
    <text evidence="4">The sequence shown here is derived from an EMBL/GenBank/DDBJ whole genome shotgun (WGS) entry which is preliminary data.</text>
</comment>
<keyword evidence="3" id="KW-0479">Metal-binding</keyword>
<dbReference type="Gene3D" id="3.40.50.11900">
    <property type="match status" value="1"/>
</dbReference>
<evidence type="ECO:0000256" key="3">
    <source>
        <dbReference type="ARBA" id="ARBA00023014"/>
    </source>
</evidence>
<dbReference type="PANTHER" id="PTHR30548">
    <property type="entry name" value="2-HYDROXYGLUTARYL-COA DEHYDRATASE, D-COMPONENT-RELATED"/>
    <property type="match status" value="1"/>
</dbReference>
<dbReference type="AlphaFoldDB" id="A0A9D1DKK7"/>
<reference evidence="4" key="2">
    <citation type="journal article" date="2021" name="PeerJ">
        <title>Extensive microbial diversity within the chicken gut microbiome revealed by metagenomics and culture.</title>
        <authorList>
            <person name="Gilroy R."/>
            <person name="Ravi A."/>
            <person name="Getino M."/>
            <person name="Pursley I."/>
            <person name="Horton D.L."/>
            <person name="Alikhan N.F."/>
            <person name="Baker D."/>
            <person name="Gharbi K."/>
            <person name="Hall N."/>
            <person name="Watson M."/>
            <person name="Adriaenssens E.M."/>
            <person name="Foster-Nyarko E."/>
            <person name="Jarju S."/>
            <person name="Secka A."/>
            <person name="Antonio M."/>
            <person name="Oren A."/>
            <person name="Chaudhuri R.R."/>
            <person name="La Ragione R."/>
            <person name="Hildebrand F."/>
            <person name="Pallen M.J."/>
        </authorList>
    </citation>
    <scope>NUCLEOTIDE SEQUENCE</scope>
    <source>
        <strain evidence="4">ChiGjej3B3-7149</strain>
    </source>
</reference>
<organism evidence="4 5">
    <name type="scientific">Candidatus Scatomorpha intestinigallinarum</name>
    <dbReference type="NCBI Taxonomy" id="2840923"/>
    <lineage>
        <taxon>Bacteria</taxon>
        <taxon>Bacillati</taxon>
        <taxon>Bacillota</taxon>
        <taxon>Clostridia</taxon>
        <taxon>Eubacteriales</taxon>
        <taxon>Candidatus Scatomorpha</taxon>
    </lineage>
</organism>
<keyword evidence="3" id="KW-0411">Iron-sulfur</keyword>
<dbReference type="Pfam" id="PF06050">
    <property type="entry name" value="HGD-D"/>
    <property type="match status" value="1"/>
</dbReference>
<dbReference type="Gene3D" id="1.20.1270.370">
    <property type="match status" value="1"/>
</dbReference>
<dbReference type="GO" id="GO:0016836">
    <property type="term" value="F:hydro-lyase activity"/>
    <property type="evidence" value="ECO:0007669"/>
    <property type="project" value="UniProtKB-ARBA"/>
</dbReference>
<keyword evidence="3" id="KW-0408">Iron</keyword>
<comment type="similarity">
    <text evidence="2">Belongs to the FldB/FldC dehydratase alpha/beta subunit family.</text>
</comment>
<evidence type="ECO:0000313" key="5">
    <source>
        <dbReference type="Proteomes" id="UP000824238"/>
    </source>
</evidence>
<proteinExistence type="inferred from homology"/>
<sequence length="314" mass="35855">MNPLAASMVGNYLRGVDRVMPMADGVVIQQHDCHYGRMSEILEFKGLPVYKVGVPADNMVGISREYYRHELREFRDYLEKLVGHALDEGAVRECYAKTNKINELISKIGELRKKDAPPITFSDFIRLNHYTMRVDYDTSIEALTKIYEELKDAPGVCAADAPRILIMGRAVAEGDYVVPSLIEAAGGAIVCDFLDEAIRPYNVTLATEGDYVDAYASAMYDNCVPQCVFQPSWETRFERLKELVKEYRIDGILWYQLAFDEIYDMEYTCYAKWLKDSNLPIMKLETSYEYSREATAPLATRIESFVESLKEGKK</sequence>
<feature type="non-terminal residue" evidence="4">
    <location>
        <position position="1"/>
    </location>
</feature>
<comment type="cofactor">
    <cofactor evidence="1">
        <name>[4Fe-4S] cluster</name>
        <dbReference type="ChEBI" id="CHEBI:49883"/>
    </cofactor>
</comment>